<gene>
    <name evidence="2" type="ORF">POI8812_00859</name>
</gene>
<evidence type="ECO:0000313" key="2">
    <source>
        <dbReference type="EMBL" id="SPF28558.1"/>
    </source>
</evidence>
<feature type="transmembrane region" description="Helical" evidence="1">
    <location>
        <begin position="106"/>
        <end position="126"/>
    </location>
</feature>
<keyword evidence="1" id="KW-0472">Membrane</keyword>
<keyword evidence="1" id="KW-0812">Transmembrane</keyword>
<feature type="transmembrane region" description="Helical" evidence="1">
    <location>
        <begin position="6"/>
        <end position="24"/>
    </location>
</feature>
<organism evidence="2 3">
    <name type="scientific">Pontivivens insulae</name>
    <dbReference type="NCBI Taxonomy" id="1639689"/>
    <lineage>
        <taxon>Bacteria</taxon>
        <taxon>Pseudomonadati</taxon>
        <taxon>Pseudomonadota</taxon>
        <taxon>Alphaproteobacteria</taxon>
        <taxon>Rhodobacterales</taxon>
        <taxon>Paracoccaceae</taxon>
        <taxon>Pontivivens</taxon>
    </lineage>
</organism>
<sequence length="127" mass="13365">MEFVSVLAAAVVIWIIGAIWYGVASKPWMAASGVTAEQAAAMNKVIYLASFIVFIFLAGFMRYVWARMGVASVSEGLVMGACVGAFFGVPWMAVNNMYTGRPIMLTVIDGAYAVMGLAAGGAVLVLV</sequence>
<dbReference type="InterPro" id="IPR013879">
    <property type="entry name" value="DUF1761"/>
</dbReference>
<name>A0A2R8A946_9RHOB</name>
<dbReference type="Pfam" id="PF08570">
    <property type="entry name" value="DUF1761"/>
    <property type="match status" value="1"/>
</dbReference>
<dbReference type="OrthoDB" id="344736at2"/>
<dbReference type="AlphaFoldDB" id="A0A2R8A946"/>
<dbReference type="RefSeq" id="WP_108781246.1">
    <property type="nucleotide sequence ID" value="NZ_OMKW01000001.1"/>
</dbReference>
<dbReference type="EMBL" id="OMKW01000001">
    <property type="protein sequence ID" value="SPF28558.1"/>
    <property type="molecule type" value="Genomic_DNA"/>
</dbReference>
<feature type="transmembrane region" description="Helical" evidence="1">
    <location>
        <begin position="77"/>
        <end position="94"/>
    </location>
</feature>
<keyword evidence="3" id="KW-1185">Reference proteome</keyword>
<feature type="transmembrane region" description="Helical" evidence="1">
    <location>
        <begin position="45"/>
        <end position="65"/>
    </location>
</feature>
<accession>A0A2R8A946</accession>
<dbReference type="Proteomes" id="UP000244932">
    <property type="component" value="Unassembled WGS sequence"/>
</dbReference>
<keyword evidence="1" id="KW-1133">Transmembrane helix</keyword>
<proteinExistence type="predicted"/>
<evidence type="ECO:0000313" key="3">
    <source>
        <dbReference type="Proteomes" id="UP000244932"/>
    </source>
</evidence>
<evidence type="ECO:0008006" key="4">
    <source>
        <dbReference type="Google" id="ProtNLM"/>
    </source>
</evidence>
<reference evidence="2 3" key="1">
    <citation type="submission" date="2018-03" db="EMBL/GenBank/DDBJ databases">
        <authorList>
            <person name="Keele B.F."/>
        </authorList>
    </citation>
    <scope>NUCLEOTIDE SEQUENCE [LARGE SCALE GENOMIC DNA]</scope>
    <source>
        <strain evidence="2 3">CeCT 8812</strain>
    </source>
</reference>
<protein>
    <recommendedName>
        <fullName evidence="4">DUF1761 domain-containing protein</fullName>
    </recommendedName>
</protein>
<evidence type="ECO:0000256" key="1">
    <source>
        <dbReference type="SAM" id="Phobius"/>
    </source>
</evidence>